<dbReference type="EMBL" id="KV929746">
    <property type="protein sequence ID" value="PIO33228.1"/>
    <property type="molecule type" value="Genomic_DNA"/>
</dbReference>
<gene>
    <name evidence="2" type="ORF">AB205_0016420</name>
</gene>
<protein>
    <submittedName>
        <fullName evidence="2">Uncharacterized protein</fullName>
    </submittedName>
</protein>
<feature type="transmembrane region" description="Helical" evidence="1">
    <location>
        <begin position="23"/>
        <end position="50"/>
    </location>
</feature>
<evidence type="ECO:0000313" key="2">
    <source>
        <dbReference type="EMBL" id="PIO33228.1"/>
    </source>
</evidence>
<proteinExistence type="predicted"/>
<name>A0A2G9RZ68_AQUCT</name>
<reference evidence="2" key="1">
    <citation type="submission" date="2017-08" db="EMBL/GenBank/DDBJ databases">
        <title>Assembly of the North American Bullfrog Genome.</title>
        <authorList>
            <person name="Warren R.L."/>
            <person name="Vandervalk B.P."/>
            <person name="Kucuk E."/>
            <person name="Birol I."/>
            <person name="Helbing C."/>
            <person name="Pandoh P."/>
            <person name="Behsaz B."/>
            <person name="Mohamadi H."/>
            <person name="Chu J."/>
            <person name="Jackman S."/>
            <person name="Hammond S.A."/>
            <person name="Veldhoen N."/>
            <person name="Kirk H."/>
            <person name="Zhao Y."/>
            <person name="Coope R."/>
            <person name="Pleasance S."/>
            <person name="Moore R."/>
            <person name="Holt R."/>
        </authorList>
    </citation>
    <scope>NUCLEOTIDE SEQUENCE</scope>
    <source>
        <strain evidence="2">Bruno</strain>
        <tissue evidence="2">Liver</tissue>
    </source>
</reference>
<accession>A0A2G9RZ68</accession>
<sequence length="147" mass="17146">MQHTHSLWCMCVLLYIHNTHYNIHISIFFFSSCFFTFYIFSLFSLVLHIFFSFSYIFFQNTILLIFPTHVECVVAIGHAMWRFSWLAWGSLPQLRNRQPFGVPSSSMLAKHSAIADPLLLYPTPDKWHIAMKCVEVATLPPQVNCLI</sequence>
<evidence type="ECO:0000256" key="1">
    <source>
        <dbReference type="SAM" id="Phobius"/>
    </source>
</evidence>
<dbReference type="AlphaFoldDB" id="A0A2G9RZ68"/>
<keyword evidence="1" id="KW-0812">Transmembrane</keyword>
<feature type="transmembrane region" description="Helical" evidence="1">
    <location>
        <begin position="62"/>
        <end position="81"/>
    </location>
</feature>
<keyword evidence="1" id="KW-0472">Membrane</keyword>
<keyword evidence="1" id="KW-1133">Transmembrane helix</keyword>
<organism evidence="2">
    <name type="scientific">Aquarana catesbeiana</name>
    <name type="common">American bullfrog</name>
    <name type="synonym">Rana catesbeiana</name>
    <dbReference type="NCBI Taxonomy" id="8400"/>
    <lineage>
        <taxon>Eukaryota</taxon>
        <taxon>Metazoa</taxon>
        <taxon>Chordata</taxon>
        <taxon>Craniata</taxon>
        <taxon>Vertebrata</taxon>
        <taxon>Euteleostomi</taxon>
        <taxon>Amphibia</taxon>
        <taxon>Batrachia</taxon>
        <taxon>Anura</taxon>
        <taxon>Neobatrachia</taxon>
        <taxon>Ranoidea</taxon>
        <taxon>Ranidae</taxon>
        <taxon>Aquarana</taxon>
    </lineage>
</organism>